<feature type="non-terminal residue" evidence="1">
    <location>
        <position position="1"/>
    </location>
</feature>
<accession>A0AAV5WWJ2</accession>
<gene>
    <name evidence="1" type="ORF">PFISCL1PPCAC_26277</name>
</gene>
<keyword evidence="2" id="KW-1185">Reference proteome</keyword>
<protein>
    <submittedName>
        <fullName evidence="1">Uncharacterized protein</fullName>
    </submittedName>
</protein>
<proteinExistence type="predicted"/>
<dbReference type="Proteomes" id="UP001432322">
    <property type="component" value="Unassembled WGS sequence"/>
</dbReference>
<dbReference type="AlphaFoldDB" id="A0AAV5WWJ2"/>
<sequence length="63" mass="7116">RIRDSERWSVTGSICIWEMVFPIRASRVTGSATTTATVIDNTVDNRFMVDHRGLFSSPLVVFI</sequence>
<comment type="caution">
    <text evidence="1">The sequence shown here is derived from an EMBL/GenBank/DDBJ whole genome shotgun (WGS) entry which is preliminary data.</text>
</comment>
<dbReference type="EMBL" id="BTSY01000007">
    <property type="protein sequence ID" value="GMT34980.1"/>
    <property type="molecule type" value="Genomic_DNA"/>
</dbReference>
<evidence type="ECO:0000313" key="2">
    <source>
        <dbReference type="Proteomes" id="UP001432322"/>
    </source>
</evidence>
<reference evidence="1" key="1">
    <citation type="submission" date="2023-10" db="EMBL/GenBank/DDBJ databases">
        <title>Genome assembly of Pristionchus species.</title>
        <authorList>
            <person name="Yoshida K."/>
            <person name="Sommer R.J."/>
        </authorList>
    </citation>
    <scope>NUCLEOTIDE SEQUENCE</scope>
    <source>
        <strain evidence="1">RS5133</strain>
    </source>
</reference>
<feature type="non-terminal residue" evidence="1">
    <location>
        <position position="63"/>
    </location>
</feature>
<evidence type="ECO:0000313" key="1">
    <source>
        <dbReference type="EMBL" id="GMT34980.1"/>
    </source>
</evidence>
<name>A0AAV5WWJ2_9BILA</name>
<organism evidence="1 2">
    <name type="scientific">Pristionchus fissidentatus</name>
    <dbReference type="NCBI Taxonomy" id="1538716"/>
    <lineage>
        <taxon>Eukaryota</taxon>
        <taxon>Metazoa</taxon>
        <taxon>Ecdysozoa</taxon>
        <taxon>Nematoda</taxon>
        <taxon>Chromadorea</taxon>
        <taxon>Rhabditida</taxon>
        <taxon>Rhabditina</taxon>
        <taxon>Diplogasteromorpha</taxon>
        <taxon>Diplogasteroidea</taxon>
        <taxon>Neodiplogasteridae</taxon>
        <taxon>Pristionchus</taxon>
    </lineage>
</organism>